<dbReference type="PANTHER" id="PTHR12756">
    <property type="entry name" value="CYTOSOLIC CARBOXYPEPTIDASE"/>
    <property type="match status" value="1"/>
</dbReference>
<evidence type="ECO:0000256" key="2">
    <source>
        <dbReference type="PROSITE-ProRule" id="PRU01379"/>
    </source>
</evidence>
<dbReference type="KEGG" id="wma:WM2015_2327"/>
<dbReference type="InterPro" id="IPR050821">
    <property type="entry name" value="Cytosolic_carboxypeptidase"/>
</dbReference>
<feature type="active site" description="Proton donor/acceptor" evidence="2">
    <location>
        <position position="345"/>
    </location>
</feature>
<dbReference type="InterPro" id="IPR000834">
    <property type="entry name" value="Peptidase_M14"/>
</dbReference>
<keyword evidence="4" id="KW-0378">Hydrolase</keyword>
<evidence type="ECO:0000259" key="3">
    <source>
        <dbReference type="PROSITE" id="PS52035"/>
    </source>
</evidence>
<evidence type="ECO:0000313" key="4">
    <source>
        <dbReference type="EMBL" id="AKS42690.1"/>
    </source>
</evidence>
<dbReference type="SUPFAM" id="SSF53187">
    <property type="entry name" value="Zn-dependent exopeptidases"/>
    <property type="match status" value="1"/>
</dbReference>
<dbReference type="GO" id="GO:0006508">
    <property type="term" value="P:proteolysis"/>
    <property type="evidence" value="ECO:0007669"/>
    <property type="project" value="InterPro"/>
</dbReference>
<evidence type="ECO:0000313" key="5">
    <source>
        <dbReference type="Proteomes" id="UP000066624"/>
    </source>
</evidence>
<keyword evidence="4" id="KW-0645">Protease</keyword>
<dbReference type="PROSITE" id="PS52035">
    <property type="entry name" value="PEPTIDASE_M14"/>
    <property type="match status" value="1"/>
</dbReference>
<protein>
    <submittedName>
        <fullName evidence="4">Peptidase M14, carboxypeptidase A</fullName>
    </submittedName>
</protein>
<dbReference type="CDD" id="cd06234">
    <property type="entry name" value="M14_PaCCP-like"/>
    <property type="match status" value="1"/>
</dbReference>
<dbReference type="PANTHER" id="PTHR12756:SF11">
    <property type="entry name" value="CYTOSOLIC CARBOXYPEPTIDASE 1"/>
    <property type="match status" value="1"/>
</dbReference>
<organism evidence="4 5">
    <name type="scientific">Wenzhouxiangella marina</name>
    <dbReference type="NCBI Taxonomy" id="1579979"/>
    <lineage>
        <taxon>Bacteria</taxon>
        <taxon>Pseudomonadati</taxon>
        <taxon>Pseudomonadota</taxon>
        <taxon>Gammaproteobacteria</taxon>
        <taxon>Chromatiales</taxon>
        <taxon>Wenzhouxiangellaceae</taxon>
        <taxon>Wenzhouxiangella</taxon>
    </lineage>
</organism>
<feature type="domain" description="Peptidase M14" evidence="3">
    <location>
        <begin position="120"/>
        <end position="381"/>
    </location>
</feature>
<comment type="cofactor">
    <cofactor evidence="1">
        <name>Zn(2+)</name>
        <dbReference type="ChEBI" id="CHEBI:29105"/>
    </cofactor>
</comment>
<gene>
    <name evidence="4" type="ORF">WM2015_2327</name>
</gene>
<evidence type="ECO:0000256" key="1">
    <source>
        <dbReference type="ARBA" id="ARBA00001947"/>
    </source>
</evidence>
<dbReference type="EMBL" id="CP012154">
    <property type="protein sequence ID" value="AKS42690.1"/>
    <property type="molecule type" value="Genomic_DNA"/>
</dbReference>
<proteinExistence type="inferred from homology"/>
<dbReference type="PATRIC" id="fig|1579979.3.peg.2377"/>
<name>A0A0K0XYD9_9GAMM</name>
<dbReference type="Pfam" id="PF18027">
    <property type="entry name" value="Pepdidase_M14_N"/>
    <property type="match status" value="1"/>
</dbReference>
<dbReference type="GO" id="GO:0008270">
    <property type="term" value="F:zinc ion binding"/>
    <property type="evidence" value="ECO:0007669"/>
    <property type="project" value="InterPro"/>
</dbReference>
<dbReference type="GO" id="GO:0004181">
    <property type="term" value="F:metallocarboxypeptidase activity"/>
    <property type="evidence" value="ECO:0007669"/>
    <property type="project" value="InterPro"/>
</dbReference>
<dbReference type="AlphaFoldDB" id="A0A0K0XYD9"/>
<dbReference type="Gene3D" id="2.60.40.3120">
    <property type="match status" value="1"/>
</dbReference>
<accession>A0A0K0XYD9</accession>
<keyword evidence="4" id="KW-0121">Carboxypeptidase</keyword>
<dbReference type="InterPro" id="IPR040626">
    <property type="entry name" value="Pepdidase_M14_N"/>
</dbReference>
<dbReference type="Pfam" id="PF00246">
    <property type="entry name" value="Peptidase_M14"/>
    <property type="match status" value="1"/>
</dbReference>
<sequence>MSEPQSINMSINIFSHFDGGNIEVIKAERADDIQLHIRPDAGGEHMQWFHFQVCDAAGQDCVFTLDNAGEVSYPEGFKDYQAVCSVDQEHWFRVPTEFDGKRLIIRHAPPADVVYYAYFAPYSLDRHQRLIADALSSERVRADTLCSTPDGHAHTLLVIGEEEEGRKKLWITARQHPGETMAEWWVEGFLGRLLDPEDPVSRRLLEEAVVYLVPNMCIDGGVRGHLRTNAHGRNLNREWIRPCPEQSPEVYYVVERMKETGVDFAFDVHGDEGLPYNFIAGAEGIQSWNEHKQSQLDDFKALLAEISPDFQTEHGYEVDAPGSADLKKCTDFVAETFDCLAMTLEMPFKDSAITPLPETGWSPGRSQTLGMACVDAFWRILPKL</sequence>
<dbReference type="Gene3D" id="3.40.630.10">
    <property type="entry name" value="Zn peptidases"/>
    <property type="match status" value="1"/>
</dbReference>
<dbReference type="Proteomes" id="UP000066624">
    <property type="component" value="Chromosome"/>
</dbReference>
<keyword evidence="5" id="KW-1185">Reference proteome</keyword>
<comment type="similarity">
    <text evidence="2">Belongs to the peptidase M14 family.</text>
</comment>
<reference evidence="4 5" key="1">
    <citation type="submission" date="2015-07" db="EMBL/GenBank/DDBJ databases">
        <authorList>
            <person name="Noorani M."/>
        </authorList>
    </citation>
    <scope>NUCLEOTIDE SEQUENCE [LARGE SCALE GENOMIC DNA]</scope>
    <source>
        <strain evidence="4 5">KCTC 42284</strain>
    </source>
</reference>